<evidence type="ECO:0000256" key="2">
    <source>
        <dbReference type="SAM" id="SignalP"/>
    </source>
</evidence>
<evidence type="ECO:0000313" key="3">
    <source>
        <dbReference type="EMBL" id="ANK62887.1"/>
    </source>
</evidence>
<dbReference type="Proteomes" id="UP000078582">
    <property type="component" value="Chromosome"/>
</dbReference>
<dbReference type="STRING" id="375175.AYR53_09020"/>
<dbReference type="OrthoDB" id="2339326at2"/>
<organism evidence="3 4">
    <name type="scientific">Loigolactobacillus backii</name>
    <dbReference type="NCBI Taxonomy" id="375175"/>
    <lineage>
        <taxon>Bacteria</taxon>
        <taxon>Bacillati</taxon>
        <taxon>Bacillota</taxon>
        <taxon>Bacilli</taxon>
        <taxon>Lactobacillales</taxon>
        <taxon>Lactobacillaceae</taxon>
        <taxon>Loigolactobacillus</taxon>
    </lineage>
</organism>
<keyword evidence="4" id="KW-1185">Reference proteome</keyword>
<sequence>MKKLSLLTLAAAGGLLISGGISGTALAASTSTANTDATASFTDNTDPTNPVDPEDPDIDNPGGGGETENPGPLSLDYASNLDFGTNAVPKTNTTYIAKDDHNKDGSTTFANYAQVTDQRSGAVKGWSLTVSEDAQFKAAKSGTELTGAELSLGKGTTKTTSDNSATGGTVTSSEAKLSTDGATTQVMNATTGNGFGTWVDSFGQKGGSTVKLMVPAAAHPEADAYNTTLTWNLEDTPANA</sequence>
<feature type="region of interest" description="Disordered" evidence="1">
    <location>
        <begin position="32"/>
        <end position="78"/>
    </location>
</feature>
<proteinExistence type="predicted"/>
<feature type="compositionally biased region" description="Polar residues" evidence="1">
    <location>
        <begin position="154"/>
        <end position="179"/>
    </location>
</feature>
<reference evidence="3 4" key="1">
    <citation type="submission" date="2016-03" db="EMBL/GenBank/DDBJ databases">
        <title>Pediococcus and Lactobacillus from brewery environment - whole genome sequencing and assembly.</title>
        <authorList>
            <person name="Behr J."/>
            <person name="Geissler A.J."/>
            <person name="Vogel R.F."/>
        </authorList>
    </citation>
    <scope>NUCLEOTIDE SEQUENCE [LARGE SCALE GENOMIC DNA]</scope>
    <source>
        <strain evidence="3 4">TMW 1.1989</strain>
    </source>
</reference>
<name>A0A192H3U2_9LACO</name>
<feature type="region of interest" description="Disordered" evidence="1">
    <location>
        <begin position="153"/>
        <end position="179"/>
    </location>
</feature>
<dbReference type="Pfam" id="PF13731">
    <property type="entry name" value="WxL"/>
    <property type="match status" value="1"/>
</dbReference>
<dbReference type="GeneID" id="42982397"/>
<dbReference type="InterPro" id="IPR027994">
    <property type="entry name" value="WxL_dom"/>
</dbReference>
<keyword evidence="2" id="KW-0732">Signal</keyword>
<protein>
    <submittedName>
        <fullName evidence="3">Uncharacterized protein</fullName>
    </submittedName>
</protein>
<gene>
    <name evidence="3" type="ORF">AYR53_09020</name>
</gene>
<evidence type="ECO:0000313" key="4">
    <source>
        <dbReference type="Proteomes" id="UP000078582"/>
    </source>
</evidence>
<dbReference type="AlphaFoldDB" id="A0A192H3U2"/>
<accession>A0A192H3U2</accession>
<evidence type="ECO:0000256" key="1">
    <source>
        <dbReference type="SAM" id="MobiDB-lite"/>
    </source>
</evidence>
<dbReference type="EMBL" id="CP014873">
    <property type="protein sequence ID" value="ANK62887.1"/>
    <property type="molecule type" value="Genomic_DNA"/>
</dbReference>
<feature type="compositionally biased region" description="Low complexity" evidence="1">
    <location>
        <begin position="32"/>
        <end position="46"/>
    </location>
</feature>
<feature type="signal peptide" evidence="2">
    <location>
        <begin position="1"/>
        <end position="27"/>
    </location>
</feature>
<dbReference type="RefSeq" id="WP_068280666.1">
    <property type="nucleotide sequence ID" value="NZ_CP014873.1"/>
</dbReference>
<feature type="chain" id="PRO_5014254680" evidence="2">
    <location>
        <begin position="28"/>
        <end position="240"/>
    </location>
</feature>